<dbReference type="GO" id="GO:0003723">
    <property type="term" value="F:RNA binding"/>
    <property type="evidence" value="ECO:0007669"/>
    <property type="project" value="UniProtKB-UniRule"/>
</dbReference>
<dbReference type="InterPro" id="IPR035979">
    <property type="entry name" value="RBD_domain_sf"/>
</dbReference>
<dbReference type="InterPro" id="IPR000571">
    <property type="entry name" value="Znf_CCCH"/>
</dbReference>
<feature type="compositionally biased region" description="Low complexity" evidence="6">
    <location>
        <begin position="566"/>
        <end position="578"/>
    </location>
</feature>
<feature type="compositionally biased region" description="Basic and acidic residues" evidence="6">
    <location>
        <begin position="160"/>
        <end position="175"/>
    </location>
</feature>
<evidence type="ECO:0000256" key="2">
    <source>
        <dbReference type="ARBA" id="ARBA00043866"/>
    </source>
</evidence>
<keyword evidence="5" id="KW-0175">Coiled coil</keyword>
<evidence type="ECO:0000256" key="1">
    <source>
        <dbReference type="ARBA" id="ARBA00022884"/>
    </source>
</evidence>
<dbReference type="AlphaFoldDB" id="A0A9P4GPY1"/>
<dbReference type="RefSeq" id="XP_040793096.1">
    <property type="nucleotide sequence ID" value="XM_040934533.1"/>
</dbReference>
<feature type="region of interest" description="Disordered" evidence="6">
    <location>
        <begin position="545"/>
        <end position="578"/>
    </location>
</feature>
<sequence length="745" mass="81892">MLLHEKDQDVFKRWILPKLETISDADAEVLADYVIALVVVNDSEANIKRNCLESLSDFLQDYTEPFVNDLLKALKDKSYVRAPATVPATVTPQTAPIPSIVGTSNSEYEPHPSVTTNSPLSRALKGPNAQHRLPDRPTGPSPSRDVQQDGGWQSRKRKLAEHETSQPREGHDPHYSRAGGSRPLKQPARRGGRNAHGGGLEPQFAFPGFPAMPDLSSLPPHFPPPPPGAPPFDPANPMAFFAMMAAMGSGLPGMPPLPFPNPQGIGLDQHKRKERCVDLQRKGVCSLGGICPYEHGDAIAVPADAVPEYDPEHSFLAVQPHRGVKEQGTHRGQTRGHTRGSKGGRTRAPFSLPGPSYDRSNTTLVVEQIPEDDFNEDHVRDFFLQFGTIVEIQMHGYKRLAIVKFEDRDAADRAYHNPKAVFDNRFVKVYWHKSNSVSVPPDGTFGDIDMGGPDAEQEGRLDPEEIAKRQAEAQKAFEERREKEEEAAARAEEIEKQLKEKNEEMKTIKQQLAALSGDQLGNLNGDPSQTLATLQVEAENLFALHDGTGAPRGRGRGAVRGGYRGRGYAPFPPRGRSYPPFRGGYRGRGFPATPFHAGRSSVKRLDNRPRRLAVAAIEADSPRDEALRQYLINVPGCTSIERHPEQTDTLIITFKERYQAEMFLDDSRKIPDVGILDLSWIPNNAFGGSQSTAATVSIDNDEASDDDSSATIGEQNNKASGAETEQQPGHADADMDVADDVDQWL</sequence>
<organism evidence="9 10">
    <name type="scientific">Cucurbitaria berberidis CBS 394.84</name>
    <dbReference type="NCBI Taxonomy" id="1168544"/>
    <lineage>
        <taxon>Eukaryota</taxon>
        <taxon>Fungi</taxon>
        <taxon>Dikarya</taxon>
        <taxon>Ascomycota</taxon>
        <taxon>Pezizomycotina</taxon>
        <taxon>Dothideomycetes</taxon>
        <taxon>Pleosporomycetidae</taxon>
        <taxon>Pleosporales</taxon>
        <taxon>Pleosporineae</taxon>
        <taxon>Cucurbitariaceae</taxon>
        <taxon>Cucurbitaria</taxon>
    </lineage>
</organism>
<dbReference type="InterPro" id="IPR000504">
    <property type="entry name" value="RRM_dom"/>
</dbReference>
<feature type="domain" description="RRM" evidence="7">
    <location>
        <begin position="362"/>
        <end position="434"/>
    </location>
</feature>
<feature type="coiled-coil region" evidence="5">
    <location>
        <begin position="466"/>
        <end position="518"/>
    </location>
</feature>
<feature type="zinc finger region" description="C3H1-type" evidence="4">
    <location>
        <begin position="271"/>
        <end position="298"/>
    </location>
</feature>
<feature type="compositionally biased region" description="Polar residues" evidence="6">
    <location>
        <begin position="710"/>
        <end position="727"/>
    </location>
</feature>
<evidence type="ECO:0000256" key="4">
    <source>
        <dbReference type="PROSITE-ProRule" id="PRU00723"/>
    </source>
</evidence>
<dbReference type="OrthoDB" id="443401at2759"/>
<feature type="compositionally biased region" description="Gly residues" evidence="6">
    <location>
        <begin position="550"/>
        <end position="565"/>
    </location>
</feature>
<keyword evidence="4" id="KW-0863">Zinc-finger</keyword>
<evidence type="ECO:0000259" key="8">
    <source>
        <dbReference type="PROSITE" id="PS50103"/>
    </source>
</evidence>
<dbReference type="PANTHER" id="PTHR14398:SF0">
    <property type="entry name" value="ZINC FINGER PROTEIN SWM"/>
    <property type="match status" value="1"/>
</dbReference>
<dbReference type="Pfam" id="PF00076">
    <property type="entry name" value="RRM_1"/>
    <property type="match status" value="1"/>
</dbReference>
<feature type="compositionally biased region" description="Basic residues" evidence="6">
    <location>
        <begin position="332"/>
        <end position="345"/>
    </location>
</feature>
<keyword evidence="1 3" id="KW-0694">RNA-binding</keyword>
<reference evidence="9" key="1">
    <citation type="submission" date="2020-01" db="EMBL/GenBank/DDBJ databases">
        <authorList>
            <consortium name="DOE Joint Genome Institute"/>
            <person name="Haridas S."/>
            <person name="Albert R."/>
            <person name="Binder M."/>
            <person name="Bloem J."/>
            <person name="Labutti K."/>
            <person name="Salamov A."/>
            <person name="Andreopoulos B."/>
            <person name="Baker S.E."/>
            <person name="Barry K."/>
            <person name="Bills G."/>
            <person name="Bluhm B.H."/>
            <person name="Cannon C."/>
            <person name="Castanera R."/>
            <person name="Culley D.E."/>
            <person name="Daum C."/>
            <person name="Ezra D."/>
            <person name="Gonzalez J.B."/>
            <person name="Henrissat B."/>
            <person name="Kuo A."/>
            <person name="Liang C."/>
            <person name="Lipzen A."/>
            <person name="Lutzoni F."/>
            <person name="Magnuson J."/>
            <person name="Mondo S."/>
            <person name="Nolan M."/>
            <person name="Ohm R."/>
            <person name="Pangilinan J."/>
            <person name="Park H.-J."/>
            <person name="Ramirez L."/>
            <person name="Alfaro M."/>
            <person name="Sun H."/>
            <person name="Tritt A."/>
            <person name="Yoshinaga Y."/>
            <person name="Zwiers L.-H."/>
            <person name="Turgeon B.G."/>
            <person name="Goodwin S.B."/>
            <person name="Spatafora J.W."/>
            <person name="Crous P.W."/>
            <person name="Grigoriev I.V."/>
        </authorList>
    </citation>
    <scope>NUCLEOTIDE SEQUENCE</scope>
    <source>
        <strain evidence="9">CBS 394.84</strain>
    </source>
</reference>
<accession>A0A9P4GPY1</accession>
<evidence type="ECO:0008006" key="11">
    <source>
        <dbReference type="Google" id="ProtNLM"/>
    </source>
</evidence>
<keyword evidence="4" id="KW-0862">Zinc</keyword>
<dbReference type="SUPFAM" id="SSF54928">
    <property type="entry name" value="RNA-binding domain, RBD"/>
    <property type="match status" value="1"/>
</dbReference>
<comment type="caution">
    <text evidence="9">The sequence shown here is derived from an EMBL/GenBank/DDBJ whole genome shotgun (WGS) entry which is preliminary data.</text>
</comment>
<evidence type="ECO:0000259" key="7">
    <source>
        <dbReference type="PROSITE" id="PS50102"/>
    </source>
</evidence>
<comment type="function">
    <text evidence="2">May be involved in the turnover of nuclear polyadenylated (pA+) RNA.</text>
</comment>
<keyword evidence="10" id="KW-1185">Reference proteome</keyword>
<dbReference type="CDD" id="cd12257">
    <property type="entry name" value="RRM1_RBM26_like"/>
    <property type="match status" value="1"/>
</dbReference>
<evidence type="ECO:0000256" key="3">
    <source>
        <dbReference type="PROSITE-ProRule" id="PRU00176"/>
    </source>
</evidence>
<dbReference type="GO" id="GO:0005634">
    <property type="term" value="C:nucleus"/>
    <property type="evidence" value="ECO:0007669"/>
    <property type="project" value="TreeGrafter"/>
</dbReference>
<dbReference type="GO" id="GO:0008270">
    <property type="term" value="F:zinc ion binding"/>
    <property type="evidence" value="ECO:0007669"/>
    <property type="project" value="UniProtKB-KW"/>
</dbReference>
<feature type="region of interest" description="Disordered" evidence="6">
    <location>
        <begin position="323"/>
        <end position="359"/>
    </location>
</feature>
<evidence type="ECO:0000313" key="9">
    <source>
        <dbReference type="EMBL" id="KAF1850533.1"/>
    </source>
</evidence>
<dbReference type="Gene3D" id="3.30.70.330">
    <property type="match status" value="1"/>
</dbReference>
<gene>
    <name evidence="9" type="ORF">K460DRAFT_372761</name>
</gene>
<feature type="compositionally biased region" description="Acidic residues" evidence="6">
    <location>
        <begin position="699"/>
        <end position="708"/>
    </location>
</feature>
<protein>
    <recommendedName>
        <fullName evidence="11">C3H1-type domain-containing protein</fullName>
    </recommendedName>
</protein>
<dbReference type="PROSITE" id="PS50102">
    <property type="entry name" value="RRM"/>
    <property type="match status" value="1"/>
</dbReference>
<evidence type="ECO:0000313" key="10">
    <source>
        <dbReference type="Proteomes" id="UP000800039"/>
    </source>
</evidence>
<feature type="compositionally biased region" description="Pro residues" evidence="6">
    <location>
        <begin position="220"/>
        <end position="230"/>
    </location>
</feature>
<proteinExistence type="predicted"/>
<name>A0A9P4GPY1_9PLEO</name>
<dbReference type="Proteomes" id="UP000800039">
    <property type="component" value="Unassembled WGS sequence"/>
</dbReference>
<dbReference type="PROSITE" id="PS50103">
    <property type="entry name" value="ZF_C3H1"/>
    <property type="match status" value="1"/>
</dbReference>
<feature type="region of interest" description="Disordered" evidence="6">
    <location>
        <begin position="699"/>
        <end position="745"/>
    </location>
</feature>
<dbReference type="InterPro" id="IPR002483">
    <property type="entry name" value="PWI_dom"/>
</dbReference>
<dbReference type="EMBL" id="ML976614">
    <property type="protein sequence ID" value="KAF1850533.1"/>
    <property type="molecule type" value="Genomic_DNA"/>
</dbReference>
<dbReference type="SMART" id="SM00360">
    <property type="entry name" value="RRM"/>
    <property type="match status" value="1"/>
</dbReference>
<keyword evidence="4" id="KW-0479">Metal-binding</keyword>
<dbReference type="Gene3D" id="1.20.1390.10">
    <property type="entry name" value="PWI domain"/>
    <property type="match status" value="1"/>
</dbReference>
<dbReference type="InterPro" id="IPR012677">
    <property type="entry name" value="Nucleotide-bd_a/b_plait_sf"/>
</dbReference>
<evidence type="ECO:0000256" key="6">
    <source>
        <dbReference type="SAM" id="MobiDB-lite"/>
    </source>
</evidence>
<dbReference type="PANTHER" id="PTHR14398">
    <property type="entry name" value="RNA RECOGNITION RRM/RNP DOMAIN"/>
    <property type="match status" value="1"/>
</dbReference>
<dbReference type="GeneID" id="63851784"/>
<feature type="domain" description="C3H1-type" evidence="8">
    <location>
        <begin position="271"/>
        <end position="298"/>
    </location>
</feature>
<evidence type="ECO:0000256" key="5">
    <source>
        <dbReference type="SAM" id="Coils"/>
    </source>
</evidence>
<dbReference type="Pfam" id="PF01480">
    <property type="entry name" value="PWI"/>
    <property type="match status" value="1"/>
</dbReference>
<dbReference type="InterPro" id="IPR045137">
    <property type="entry name" value="RBM26/27"/>
</dbReference>
<feature type="compositionally biased region" description="Polar residues" evidence="6">
    <location>
        <begin position="101"/>
        <end position="120"/>
    </location>
</feature>
<feature type="region of interest" description="Disordered" evidence="6">
    <location>
        <begin position="90"/>
        <end position="230"/>
    </location>
</feature>
<feature type="compositionally biased region" description="Acidic residues" evidence="6">
    <location>
        <begin position="734"/>
        <end position="745"/>
    </location>
</feature>